<reference evidence="12" key="1">
    <citation type="journal article" date="2019" name="Int. J. Syst. Evol. Microbiol.">
        <title>The Global Catalogue of Microorganisms (GCM) 10K type strain sequencing project: providing services to taxonomists for standard genome sequencing and annotation.</title>
        <authorList>
            <consortium name="The Broad Institute Genomics Platform"/>
            <consortium name="The Broad Institute Genome Sequencing Center for Infectious Disease"/>
            <person name="Wu L."/>
            <person name="Ma J."/>
        </authorList>
    </citation>
    <scope>NUCLEOTIDE SEQUENCE [LARGE SCALE GENOMIC DNA]</scope>
    <source>
        <strain evidence="12">JCM 18956</strain>
    </source>
</reference>
<dbReference type="InterPro" id="IPR001206">
    <property type="entry name" value="Diacylglycerol_kinase_cat_dom"/>
</dbReference>
<dbReference type="EMBL" id="BAABLM010000005">
    <property type="protein sequence ID" value="GAA4679661.1"/>
    <property type="molecule type" value="Genomic_DNA"/>
</dbReference>
<dbReference type="InterPro" id="IPR045540">
    <property type="entry name" value="YegS/DAGK_C"/>
</dbReference>
<dbReference type="PANTHER" id="PTHR12358">
    <property type="entry name" value="SPHINGOSINE KINASE"/>
    <property type="match status" value="1"/>
</dbReference>
<evidence type="ECO:0000256" key="4">
    <source>
        <dbReference type="ARBA" id="ARBA00022741"/>
    </source>
</evidence>
<evidence type="ECO:0000259" key="10">
    <source>
        <dbReference type="PROSITE" id="PS50146"/>
    </source>
</evidence>
<dbReference type="PANTHER" id="PTHR12358:SF106">
    <property type="entry name" value="LIPID KINASE YEGS"/>
    <property type="match status" value="1"/>
</dbReference>
<feature type="domain" description="DAGKc" evidence="10">
    <location>
        <begin position="29"/>
        <end position="159"/>
    </location>
</feature>
<feature type="compositionally biased region" description="Basic and acidic residues" evidence="9">
    <location>
        <begin position="17"/>
        <end position="28"/>
    </location>
</feature>
<keyword evidence="7" id="KW-0443">Lipid metabolism</keyword>
<dbReference type="GO" id="GO:0016301">
    <property type="term" value="F:kinase activity"/>
    <property type="evidence" value="ECO:0007669"/>
    <property type="project" value="UniProtKB-KW"/>
</dbReference>
<dbReference type="InterPro" id="IPR017438">
    <property type="entry name" value="ATP-NAD_kinase_N"/>
</dbReference>
<dbReference type="Pfam" id="PF00781">
    <property type="entry name" value="DAGK_cat"/>
    <property type="match status" value="1"/>
</dbReference>
<keyword evidence="7" id="KW-0594">Phospholipid biosynthesis</keyword>
<keyword evidence="12" id="KW-1185">Reference proteome</keyword>
<organism evidence="11 12">
    <name type="scientific">Frondihabitans cladoniiphilus</name>
    <dbReference type="NCBI Taxonomy" id="715785"/>
    <lineage>
        <taxon>Bacteria</taxon>
        <taxon>Bacillati</taxon>
        <taxon>Actinomycetota</taxon>
        <taxon>Actinomycetes</taxon>
        <taxon>Micrococcales</taxon>
        <taxon>Microbacteriaceae</taxon>
        <taxon>Frondihabitans</taxon>
    </lineage>
</organism>
<evidence type="ECO:0000256" key="3">
    <source>
        <dbReference type="ARBA" id="ARBA00022679"/>
    </source>
</evidence>
<evidence type="ECO:0000313" key="12">
    <source>
        <dbReference type="Proteomes" id="UP001501295"/>
    </source>
</evidence>
<dbReference type="Gene3D" id="3.40.50.10330">
    <property type="entry name" value="Probable inorganic polyphosphate/atp-NAD kinase, domain 1"/>
    <property type="match status" value="1"/>
</dbReference>
<comment type="similarity">
    <text evidence="2">Belongs to the diacylglycerol/lipid kinase family.</text>
</comment>
<dbReference type="Pfam" id="PF19279">
    <property type="entry name" value="YegS_C"/>
    <property type="match status" value="1"/>
</dbReference>
<evidence type="ECO:0000256" key="5">
    <source>
        <dbReference type="ARBA" id="ARBA00022777"/>
    </source>
</evidence>
<feature type="region of interest" description="Disordered" evidence="9">
    <location>
        <begin position="1"/>
        <end position="32"/>
    </location>
</feature>
<accession>A0ABP8W2L6</accession>
<evidence type="ECO:0000256" key="9">
    <source>
        <dbReference type="SAM" id="MobiDB-lite"/>
    </source>
</evidence>
<keyword evidence="6" id="KW-0067">ATP-binding</keyword>
<name>A0ABP8W2L6_9MICO</name>
<dbReference type="InterPro" id="IPR016064">
    <property type="entry name" value="NAD/diacylglycerol_kinase_sf"/>
</dbReference>
<keyword evidence="4" id="KW-0547">Nucleotide-binding</keyword>
<keyword evidence="5 11" id="KW-0418">Kinase</keyword>
<proteinExistence type="inferred from homology"/>
<protein>
    <submittedName>
        <fullName evidence="11">Diacylglycerol kinase family protein</fullName>
    </submittedName>
</protein>
<sequence>MTPSHPTDETTEVPVGGRDEKVTDDSRSGRPQTAAVVYNPVKVSLADLKKAVKKHQFSAGWNETMFYETSVEDPGGGITAQALAAGADVVIAAGGDGTVRNVAEALRGSTAALGLVPAGTGNLLARNLKLDLDHLDSAIETAFRGVDRKIDLGVVDIENEDGSRDRKTFVVMAGLGLDAKMLANTNDKLKARVGWLAYVDAIIRSLRDANGMTIRYDLDGTGKKSMKTHTIILGNCGLLPGNLMLLPDAAIDDGIFDIVALRPEHRIDWIGIWLKIVWENGVLRRSRTGRRIMRHTPEIKTVRYMKGSEIVVRLESPQDFELDGDSHGLAVAIKAWVDPLALRVRVPAGS</sequence>
<comment type="caution">
    <text evidence="11">The sequence shown here is derived from an EMBL/GenBank/DDBJ whole genome shotgun (WGS) entry which is preliminary data.</text>
</comment>
<keyword evidence="8" id="KW-1208">Phospholipid metabolism</keyword>
<dbReference type="Proteomes" id="UP001501295">
    <property type="component" value="Unassembled WGS sequence"/>
</dbReference>
<dbReference type="SUPFAM" id="SSF111331">
    <property type="entry name" value="NAD kinase/diacylglycerol kinase-like"/>
    <property type="match status" value="1"/>
</dbReference>
<dbReference type="InterPro" id="IPR050187">
    <property type="entry name" value="Lipid_Phosphate_FormReg"/>
</dbReference>
<keyword evidence="7" id="KW-0444">Lipid biosynthesis</keyword>
<evidence type="ECO:0000256" key="1">
    <source>
        <dbReference type="ARBA" id="ARBA00001946"/>
    </source>
</evidence>
<comment type="cofactor">
    <cofactor evidence="1">
        <name>Mg(2+)</name>
        <dbReference type="ChEBI" id="CHEBI:18420"/>
    </cofactor>
</comment>
<keyword evidence="3" id="KW-0808">Transferase</keyword>
<evidence type="ECO:0000256" key="6">
    <source>
        <dbReference type="ARBA" id="ARBA00022840"/>
    </source>
</evidence>
<dbReference type="Gene3D" id="2.60.200.40">
    <property type="match status" value="1"/>
</dbReference>
<evidence type="ECO:0000313" key="11">
    <source>
        <dbReference type="EMBL" id="GAA4679661.1"/>
    </source>
</evidence>
<dbReference type="PROSITE" id="PS50146">
    <property type="entry name" value="DAGK"/>
    <property type="match status" value="1"/>
</dbReference>
<gene>
    <name evidence="11" type="ORF">GCM10025780_25960</name>
</gene>
<evidence type="ECO:0000256" key="8">
    <source>
        <dbReference type="ARBA" id="ARBA00023264"/>
    </source>
</evidence>
<evidence type="ECO:0000256" key="2">
    <source>
        <dbReference type="ARBA" id="ARBA00005983"/>
    </source>
</evidence>
<dbReference type="RefSeq" id="WP_345376325.1">
    <property type="nucleotide sequence ID" value="NZ_BAABLM010000005.1"/>
</dbReference>
<evidence type="ECO:0000256" key="7">
    <source>
        <dbReference type="ARBA" id="ARBA00023209"/>
    </source>
</evidence>